<dbReference type="InterPro" id="IPR006218">
    <property type="entry name" value="DAHP1/KDSA"/>
</dbReference>
<dbReference type="OrthoDB" id="9780456at2"/>
<feature type="domain" description="DAHP synthase ferredoxin-like" evidence="3">
    <location>
        <begin position="1"/>
        <end position="67"/>
    </location>
</feature>
<keyword evidence="1" id="KW-0808">Transferase</keyword>
<gene>
    <name evidence="4" type="ORF">HMPREF3293_02160</name>
</gene>
<accession>A0A136Q2K4</accession>
<dbReference type="InterPro" id="IPR006268">
    <property type="entry name" value="DAHP_syn_2"/>
</dbReference>
<evidence type="ECO:0000313" key="5">
    <source>
        <dbReference type="Proteomes" id="UP000070366"/>
    </source>
</evidence>
<dbReference type="PANTHER" id="PTHR43018:SF2">
    <property type="entry name" value="PHOSPHO-2-DEHYDRO-3-DEOXYHEPTONATE ALDOLASE"/>
    <property type="match status" value="1"/>
</dbReference>
<dbReference type="NCBIfam" id="TIGR01361">
    <property type="entry name" value="DAHP_synth_Bsub"/>
    <property type="match status" value="1"/>
</dbReference>
<reference evidence="4 5" key="1">
    <citation type="submission" date="2016-02" db="EMBL/GenBank/DDBJ databases">
        <authorList>
            <person name="Wen L."/>
            <person name="He K."/>
            <person name="Yang H."/>
        </authorList>
    </citation>
    <scope>NUCLEOTIDE SEQUENCE [LARGE SCALE GENOMIC DNA]</scope>
    <source>
        <strain evidence="4 5">DSM 22607</strain>
    </source>
</reference>
<comment type="caution">
    <text evidence="4">The sequence shown here is derived from an EMBL/GenBank/DDBJ whole genome shotgun (WGS) entry which is preliminary data.</text>
</comment>
<sequence length="337" mass="37230">MIIIVKQNTPREKVSELIHSLEGQNFKTHLSEGENTTIIGLVGDTSVVDIDNLKARDIVEDVRRVSEPYKKANRKFHTDDTIIEVRGQKIGGGHFAVMAGPCSVESEPQILEITGSIMQSGANFLRGGAFKPRTSPYAFQGLERNGIKFLLECKREYGIPIVTEIMGISDIPLFEDVDIIQVGARNMQNFRLLKELGHLKQPILLKRGLANTIEELLMSAEYIMSGGNENVILCERGIRTFETYTRNTFDLSAIPMIKRISHLPVIADPSHAAGLDWMVEPLAKAAVAAGADGIMIEVHNDPPHALSDGKQSLTPARFAEIMEKLKTYISLEGKKIG</sequence>
<dbReference type="STRING" id="626937.HMPREF3293_02160"/>
<dbReference type="InterPro" id="IPR013785">
    <property type="entry name" value="Aldolase_TIM"/>
</dbReference>
<evidence type="ECO:0000259" key="2">
    <source>
        <dbReference type="Pfam" id="PF00793"/>
    </source>
</evidence>
<dbReference type="NCBIfam" id="NF009239">
    <property type="entry name" value="PRK12595.1"/>
    <property type="match status" value="1"/>
</dbReference>
<dbReference type="Gene3D" id="3.30.70.1140">
    <property type="entry name" value="Phospho-2-dehydro-3-deoxyheptonate aldolase, domain 1"/>
    <property type="match status" value="1"/>
</dbReference>
<dbReference type="Pfam" id="PF18152">
    <property type="entry name" value="DAHP_snth_FXD"/>
    <property type="match status" value="1"/>
</dbReference>
<evidence type="ECO:0000259" key="3">
    <source>
        <dbReference type="Pfam" id="PF18152"/>
    </source>
</evidence>
<proteinExistence type="predicted"/>
<dbReference type="PANTHER" id="PTHR43018">
    <property type="entry name" value="PHOSPHO-2-DEHYDRO-3-DEOXYHEPTONATE ALDOLASE"/>
    <property type="match status" value="1"/>
</dbReference>
<dbReference type="InterPro" id="IPR041071">
    <property type="entry name" value="DAHP_snth_FXD"/>
</dbReference>
<dbReference type="NCBIfam" id="NF006421">
    <property type="entry name" value="PRK08673.1"/>
    <property type="match status" value="1"/>
</dbReference>
<dbReference type="GO" id="GO:0016832">
    <property type="term" value="F:aldehyde-lyase activity"/>
    <property type="evidence" value="ECO:0007669"/>
    <property type="project" value="InterPro"/>
</dbReference>
<feature type="domain" description="DAHP synthetase I/KDSA" evidence="2">
    <location>
        <begin position="87"/>
        <end position="329"/>
    </location>
</feature>
<evidence type="ECO:0000313" key="4">
    <source>
        <dbReference type="EMBL" id="KXK64912.1"/>
    </source>
</evidence>
<dbReference type="InterPro" id="IPR052899">
    <property type="entry name" value="Class-I_DAHP_synthase"/>
</dbReference>
<organism evidence="4 5">
    <name type="scientific">Christensenella minuta</name>
    <dbReference type="NCBI Taxonomy" id="626937"/>
    <lineage>
        <taxon>Bacteria</taxon>
        <taxon>Bacillati</taxon>
        <taxon>Bacillota</taxon>
        <taxon>Clostridia</taxon>
        <taxon>Christensenellales</taxon>
        <taxon>Christensenellaceae</taxon>
        <taxon>Christensenella</taxon>
    </lineage>
</organism>
<keyword evidence="5" id="KW-1185">Reference proteome</keyword>
<dbReference type="GO" id="GO:0009073">
    <property type="term" value="P:aromatic amino acid family biosynthetic process"/>
    <property type="evidence" value="ECO:0007669"/>
    <property type="project" value="InterPro"/>
</dbReference>
<dbReference type="Gene3D" id="3.20.20.70">
    <property type="entry name" value="Aldolase class I"/>
    <property type="match status" value="1"/>
</dbReference>
<dbReference type="Pfam" id="PF00793">
    <property type="entry name" value="DAHP_synth_1"/>
    <property type="match status" value="1"/>
</dbReference>
<dbReference type="KEGG" id="cmiu:B1H56_04495"/>
<dbReference type="EMBL" id="LSZW01000063">
    <property type="protein sequence ID" value="KXK64912.1"/>
    <property type="molecule type" value="Genomic_DNA"/>
</dbReference>
<dbReference type="AlphaFoldDB" id="A0A136Q2K4"/>
<dbReference type="PATRIC" id="fig|626937.4.peg.2129"/>
<dbReference type="GO" id="GO:0016740">
    <property type="term" value="F:transferase activity"/>
    <property type="evidence" value="ECO:0007669"/>
    <property type="project" value="UniProtKB-KW"/>
</dbReference>
<protein>
    <submittedName>
        <fullName evidence="4">3-deoxy-7-phosphoheptulonate synthase</fullName>
    </submittedName>
</protein>
<dbReference type="SUPFAM" id="SSF51569">
    <property type="entry name" value="Aldolase"/>
    <property type="match status" value="1"/>
</dbReference>
<dbReference type="Proteomes" id="UP000070366">
    <property type="component" value="Unassembled WGS sequence"/>
</dbReference>
<evidence type="ECO:0000256" key="1">
    <source>
        <dbReference type="ARBA" id="ARBA00022679"/>
    </source>
</evidence>
<name>A0A136Q2K4_9FIRM</name>
<dbReference type="RefSeq" id="WP_066518477.1">
    <property type="nucleotide sequence ID" value="NZ_CABMOF010000001.1"/>
</dbReference>